<name>A0A2P4PIB4_RHIID</name>
<proteinExistence type="predicted"/>
<protein>
    <submittedName>
        <fullName evidence="1">Uncharacterized protein</fullName>
    </submittedName>
</protein>
<comment type="caution">
    <text evidence="1">The sequence shown here is derived from an EMBL/GenBank/DDBJ whole genome shotgun (WGS) entry which is preliminary data.</text>
</comment>
<evidence type="ECO:0000313" key="2">
    <source>
        <dbReference type="Proteomes" id="UP000018888"/>
    </source>
</evidence>
<dbReference type="EMBL" id="AUPC02000222">
    <property type="protein sequence ID" value="POG65132.1"/>
    <property type="molecule type" value="Genomic_DNA"/>
</dbReference>
<keyword evidence="2" id="KW-1185">Reference proteome</keyword>
<reference evidence="1 2" key="2">
    <citation type="journal article" date="2018" name="New Phytol.">
        <title>High intraspecific genome diversity in the model arbuscular mycorrhizal symbiont Rhizophagus irregularis.</title>
        <authorList>
            <person name="Chen E.C.H."/>
            <person name="Morin E."/>
            <person name="Beaudet D."/>
            <person name="Noel J."/>
            <person name="Yildirir G."/>
            <person name="Ndikumana S."/>
            <person name="Charron P."/>
            <person name="St-Onge C."/>
            <person name="Giorgi J."/>
            <person name="Kruger M."/>
            <person name="Marton T."/>
            <person name="Ropars J."/>
            <person name="Grigoriev I.V."/>
            <person name="Hainaut M."/>
            <person name="Henrissat B."/>
            <person name="Roux C."/>
            <person name="Martin F."/>
            <person name="Corradi N."/>
        </authorList>
    </citation>
    <scope>NUCLEOTIDE SEQUENCE [LARGE SCALE GENOMIC DNA]</scope>
    <source>
        <strain evidence="1 2">DAOM 197198</strain>
    </source>
</reference>
<gene>
    <name evidence="1" type="ORF">GLOIN_2v1669548</name>
</gene>
<dbReference type="AlphaFoldDB" id="A0A2P4PIB4"/>
<organism evidence="1 2">
    <name type="scientific">Rhizophagus irregularis (strain DAOM 181602 / DAOM 197198 / MUCL 43194)</name>
    <name type="common">Arbuscular mycorrhizal fungus</name>
    <name type="synonym">Glomus intraradices</name>
    <dbReference type="NCBI Taxonomy" id="747089"/>
    <lineage>
        <taxon>Eukaryota</taxon>
        <taxon>Fungi</taxon>
        <taxon>Fungi incertae sedis</taxon>
        <taxon>Mucoromycota</taxon>
        <taxon>Glomeromycotina</taxon>
        <taxon>Glomeromycetes</taxon>
        <taxon>Glomerales</taxon>
        <taxon>Glomeraceae</taxon>
        <taxon>Rhizophagus</taxon>
    </lineage>
</organism>
<dbReference type="Proteomes" id="UP000018888">
    <property type="component" value="Unassembled WGS sequence"/>
</dbReference>
<sequence>MSSRNCGQRGTSRFINDINRNSVSQIQLIINSNTIDRIARITTPQISNNPIENDFFNGTSFYDNNSFEHLILPSGFR</sequence>
<accession>A0A2P4PIB4</accession>
<reference evidence="1 2" key="1">
    <citation type="journal article" date="2013" name="Proc. Natl. Acad. Sci. U.S.A.">
        <title>Genome of an arbuscular mycorrhizal fungus provides insight into the oldest plant symbiosis.</title>
        <authorList>
            <person name="Tisserant E."/>
            <person name="Malbreil M."/>
            <person name="Kuo A."/>
            <person name="Kohler A."/>
            <person name="Symeonidi A."/>
            <person name="Balestrini R."/>
            <person name="Charron P."/>
            <person name="Duensing N."/>
            <person name="Frei Dit Frey N."/>
            <person name="Gianinazzi-Pearson V."/>
            <person name="Gilbert L.B."/>
            <person name="Handa Y."/>
            <person name="Herr J.R."/>
            <person name="Hijri M."/>
            <person name="Koul R."/>
            <person name="Kawaguchi M."/>
            <person name="Krajinski F."/>
            <person name="Lammers P.J."/>
            <person name="Masclaux F.G."/>
            <person name="Murat C."/>
            <person name="Morin E."/>
            <person name="Ndikumana S."/>
            <person name="Pagni M."/>
            <person name="Petitpierre D."/>
            <person name="Requena N."/>
            <person name="Rosikiewicz P."/>
            <person name="Riley R."/>
            <person name="Saito K."/>
            <person name="San Clemente H."/>
            <person name="Shapiro H."/>
            <person name="van Tuinen D."/>
            <person name="Becard G."/>
            <person name="Bonfante P."/>
            <person name="Paszkowski U."/>
            <person name="Shachar-Hill Y.Y."/>
            <person name="Tuskan G.A."/>
            <person name="Young P.W."/>
            <person name="Sanders I.R."/>
            <person name="Henrissat B."/>
            <person name="Rensing S.A."/>
            <person name="Grigoriev I.V."/>
            <person name="Corradi N."/>
            <person name="Roux C."/>
            <person name="Martin F."/>
        </authorList>
    </citation>
    <scope>NUCLEOTIDE SEQUENCE [LARGE SCALE GENOMIC DNA]</scope>
    <source>
        <strain evidence="1 2">DAOM 197198</strain>
    </source>
</reference>
<evidence type="ECO:0000313" key="1">
    <source>
        <dbReference type="EMBL" id="POG65132.1"/>
    </source>
</evidence>